<dbReference type="EC" id="1.-.-.-" evidence="9"/>
<proteinExistence type="predicted"/>
<keyword evidence="6 7" id="KW-0472">Membrane</keyword>
<dbReference type="Pfam" id="PF04116">
    <property type="entry name" value="FA_hydroxylase"/>
    <property type="match status" value="1"/>
</dbReference>
<evidence type="ECO:0000256" key="2">
    <source>
        <dbReference type="ARBA" id="ARBA00022692"/>
    </source>
</evidence>
<dbReference type="InterPro" id="IPR006694">
    <property type="entry name" value="Fatty_acid_hydroxylase"/>
</dbReference>
<dbReference type="InterPro" id="IPR051689">
    <property type="entry name" value="Sterol_desaturase/TMEM195"/>
</dbReference>
<evidence type="ECO:0000256" key="1">
    <source>
        <dbReference type="ARBA" id="ARBA00004127"/>
    </source>
</evidence>
<protein>
    <submittedName>
        <fullName evidence="9">Sterol desaturase family protein</fullName>
        <ecNumber evidence="9">1.-.-.-</ecNumber>
    </submittedName>
</protein>
<dbReference type="PANTHER" id="PTHR21624:SF1">
    <property type="entry name" value="ALKYLGLYCEROL MONOOXYGENASE"/>
    <property type="match status" value="1"/>
</dbReference>
<comment type="subcellular location">
    <subcellularLocation>
        <location evidence="1">Endomembrane system</location>
        <topology evidence="1">Multi-pass membrane protein</topology>
    </subcellularLocation>
</comment>
<keyword evidence="4 9" id="KW-0560">Oxidoreductase</keyword>
<reference evidence="9 10" key="1">
    <citation type="submission" date="2023-12" db="EMBL/GenBank/DDBJ databases">
        <title>Genome sequencing and assembly of bacterial species from a model synthetic community.</title>
        <authorList>
            <person name="Hogle S.L."/>
        </authorList>
    </citation>
    <scope>NUCLEOTIDE SEQUENCE [LARGE SCALE GENOMIC DNA]</scope>
    <source>
        <strain evidence="9 10">HAMBI 2494</strain>
    </source>
</reference>
<dbReference type="RefSeq" id="WP_114810433.1">
    <property type="nucleotide sequence ID" value="NZ_CP139965.1"/>
</dbReference>
<gene>
    <name evidence="9" type="ORF">U0042_07655</name>
</gene>
<dbReference type="GO" id="GO:0016491">
    <property type="term" value="F:oxidoreductase activity"/>
    <property type="evidence" value="ECO:0007669"/>
    <property type="project" value="UniProtKB-KW"/>
</dbReference>
<evidence type="ECO:0000256" key="6">
    <source>
        <dbReference type="ARBA" id="ARBA00023136"/>
    </source>
</evidence>
<sequence length="311" mass="34851">MLSTQSFTLLGLAVSGVVVSASLVEACVLSARKRHTDTPFDWHEFALSLADLVGRKLLALLPVPLTTAVFNVVWHYRIHTLALDSALAVLLLFLLQEFCYYWYHRASHRIRFLWATHAVHHSPNQLTLSTAFRLGWTGRLTGAALFFTPLVWLGVRPEVVLATLTLNLLYQFWLHTTWIPKLGWLEYVFNTPSAHRVHHASNLAYLDANYGGVLIVFDRLFGTYVEERAEEPCRYGLVTPTRSHNPFVVELEHWASLARDIASAKEGGTAMNYLLRPPGWRPGGASETTEDLRRRAGMKAGMKTTAAAGAD</sequence>
<keyword evidence="2 7" id="KW-0812">Transmembrane</keyword>
<evidence type="ECO:0000313" key="9">
    <source>
        <dbReference type="EMBL" id="WQD79553.1"/>
    </source>
</evidence>
<evidence type="ECO:0000256" key="3">
    <source>
        <dbReference type="ARBA" id="ARBA00022989"/>
    </source>
</evidence>
<accession>A0ABZ0WQ99</accession>
<evidence type="ECO:0000313" key="10">
    <source>
        <dbReference type="Proteomes" id="UP001325479"/>
    </source>
</evidence>
<evidence type="ECO:0000259" key="8">
    <source>
        <dbReference type="Pfam" id="PF04116"/>
    </source>
</evidence>
<evidence type="ECO:0000256" key="5">
    <source>
        <dbReference type="ARBA" id="ARBA00023098"/>
    </source>
</evidence>
<keyword evidence="5" id="KW-0443">Lipid metabolism</keyword>
<evidence type="ECO:0000256" key="4">
    <source>
        <dbReference type="ARBA" id="ARBA00023002"/>
    </source>
</evidence>
<organism evidence="9 10">
    <name type="scientific">Paraburkholderia kururiensis</name>
    <dbReference type="NCBI Taxonomy" id="984307"/>
    <lineage>
        <taxon>Bacteria</taxon>
        <taxon>Pseudomonadati</taxon>
        <taxon>Pseudomonadota</taxon>
        <taxon>Betaproteobacteria</taxon>
        <taxon>Burkholderiales</taxon>
        <taxon>Burkholderiaceae</taxon>
        <taxon>Paraburkholderia</taxon>
    </lineage>
</organism>
<dbReference type="PANTHER" id="PTHR21624">
    <property type="entry name" value="STEROL DESATURASE-RELATED PROTEIN"/>
    <property type="match status" value="1"/>
</dbReference>
<feature type="domain" description="Fatty acid hydroxylase" evidence="8">
    <location>
        <begin position="89"/>
        <end position="223"/>
    </location>
</feature>
<keyword evidence="10" id="KW-1185">Reference proteome</keyword>
<feature type="transmembrane region" description="Helical" evidence="7">
    <location>
        <begin position="57"/>
        <end position="74"/>
    </location>
</feature>
<dbReference type="EMBL" id="CP139965">
    <property type="protein sequence ID" value="WQD79553.1"/>
    <property type="molecule type" value="Genomic_DNA"/>
</dbReference>
<keyword evidence="3 7" id="KW-1133">Transmembrane helix</keyword>
<evidence type="ECO:0000256" key="7">
    <source>
        <dbReference type="SAM" id="Phobius"/>
    </source>
</evidence>
<feature type="transmembrane region" description="Helical" evidence="7">
    <location>
        <begin position="81"/>
        <end position="103"/>
    </location>
</feature>
<dbReference type="Proteomes" id="UP001325479">
    <property type="component" value="Chromosome"/>
</dbReference>
<name>A0ABZ0WQ99_9BURK</name>